<accession>A0A4Y3S269</accession>
<evidence type="ECO:0000313" key="11">
    <source>
        <dbReference type="EMBL" id="GEB62320.1"/>
    </source>
</evidence>
<evidence type="ECO:0000256" key="7">
    <source>
        <dbReference type="ARBA" id="ARBA00023239"/>
    </source>
</evidence>
<evidence type="ECO:0000256" key="9">
    <source>
        <dbReference type="SAM" id="MobiDB-lite"/>
    </source>
</evidence>
<dbReference type="InterPro" id="IPR016040">
    <property type="entry name" value="NAD(P)-bd_dom"/>
</dbReference>
<evidence type="ECO:0000256" key="8">
    <source>
        <dbReference type="RuleBase" id="RU004473"/>
    </source>
</evidence>
<dbReference type="FunFam" id="3.40.50.720:FF:000304">
    <property type="entry name" value="UDP-glucose 4,6-dehydratase"/>
    <property type="match status" value="1"/>
</dbReference>
<keyword evidence="7 8" id="KW-0456">Lyase</keyword>
<dbReference type="Gene3D" id="3.90.25.10">
    <property type="entry name" value="UDP-galactose 4-epimerase, domain 1"/>
    <property type="match status" value="1"/>
</dbReference>
<dbReference type="Gene3D" id="3.40.50.720">
    <property type="entry name" value="NAD(P)-binding Rossmann-like Domain"/>
    <property type="match status" value="1"/>
</dbReference>
<dbReference type="PROSITE" id="PS00061">
    <property type="entry name" value="ADH_SHORT"/>
    <property type="match status" value="1"/>
</dbReference>
<keyword evidence="12" id="KW-1185">Reference proteome</keyword>
<protein>
    <recommendedName>
        <fullName evidence="5 8">dTDP-glucose 4,6-dehydratase</fullName>
        <ecNumber evidence="4 8">4.2.1.46</ecNumber>
    </recommendedName>
</protein>
<sequence>MRAPRGRRVPATDSATDSATASATHSATHTATDSATHTSTYSATERKTAVRLLVTGGAGFIGSHFVRQLLAGAYPDVPADEVIVLDSLTYAGNRANLAPVDADPRLRFVHGDIRDADLLARELRGVDAVVHFAAESHVDRSIAGASVFTETNVQGTQTLLQCAVDAGVGRVVHVSTDEVYGSIDSGSWTESSPLEPNSPYAASKAGSDLVARAYHRTYGLDVRITRCCNNYGPYQHPEKLIPLFVTNLLDGGTLPLYGDGANVREWVHTDDHCRGIALVLAGGRAGEIYHIGGGLELTNRELTGILLDSLGADWSSVRKVADRKGHDLRYSLDGGKIERELGYRPQVSFADGLARTVRWYRENRDWWEPLKATAPQPPATAVEVSA</sequence>
<dbReference type="SUPFAM" id="SSF51735">
    <property type="entry name" value="NAD(P)-binding Rossmann-fold domains"/>
    <property type="match status" value="1"/>
</dbReference>
<name>A0A4Y3S269_9ACTN</name>
<dbReference type="InterPro" id="IPR005888">
    <property type="entry name" value="dTDP_Gluc_deHydtase"/>
</dbReference>
<dbReference type="PANTHER" id="PTHR43000">
    <property type="entry name" value="DTDP-D-GLUCOSE 4,6-DEHYDRATASE-RELATED"/>
    <property type="match status" value="1"/>
</dbReference>
<feature type="region of interest" description="Disordered" evidence="9">
    <location>
        <begin position="1"/>
        <end position="42"/>
    </location>
</feature>
<keyword evidence="6" id="KW-0520">NAD</keyword>
<dbReference type="Pfam" id="PF16363">
    <property type="entry name" value="GDP_Man_Dehyd"/>
    <property type="match status" value="1"/>
</dbReference>
<proteinExistence type="inferred from homology"/>
<dbReference type="EC" id="4.2.1.46" evidence="4 8"/>
<dbReference type="GO" id="GO:0009225">
    <property type="term" value="P:nucleotide-sugar metabolic process"/>
    <property type="evidence" value="ECO:0007669"/>
    <property type="project" value="InterPro"/>
</dbReference>
<comment type="catalytic activity">
    <reaction evidence="1 8">
        <text>dTDP-alpha-D-glucose = dTDP-4-dehydro-6-deoxy-alpha-D-glucose + H2O</text>
        <dbReference type="Rhea" id="RHEA:17221"/>
        <dbReference type="ChEBI" id="CHEBI:15377"/>
        <dbReference type="ChEBI" id="CHEBI:57477"/>
        <dbReference type="ChEBI" id="CHEBI:57649"/>
        <dbReference type="EC" id="4.2.1.46"/>
    </reaction>
</comment>
<dbReference type="AlphaFoldDB" id="A0A4Y3S269"/>
<evidence type="ECO:0000256" key="5">
    <source>
        <dbReference type="ARBA" id="ARBA00016977"/>
    </source>
</evidence>
<evidence type="ECO:0000256" key="4">
    <source>
        <dbReference type="ARBA" id="ARBA00011990"/>
    </source>
</evidence>
<evidence type="ECO:0000259" key="10">
    <source>
        <dbReference type="Pfam" id="PF16363"/>
    </source>
</evidence>
<comment type="similarity">
    <text evidence="3 8">Belongs to the NAD(P)-dependent epimerase/dehydratase family. dTDP-glucose dehydratase subfamily.</text>
</comment>
<dbReference type="InterPro" id="IPR020904">
    <property type="entry name" value="Sc_DH/Rdtase_CS"/>
</dbReference>
<evidence type="ECO:0000256" key="6">
    <source>
        <dbReference type="ARBA" id="ARBA00023027"/>
    </source>
</evidence>
<reference evidence="11 12" key="1">
    <citation type="submission" date="2019-06" db="EMBL/GenBank/DDBJ databases">
        <title>Whole genome shotgun sequence of Streptomyces gardneri NBRC 12865.</title>
        <authorList>
            <person name="Hosoyama A."/>
            <person name="Uohara A."/>
            <person name="Ohji S."/>
            <person name="Ichikawa N."/>
        </authorList>
    </citation>
    <scope>NUCLEOTIDE SEQUENCE [LARGE SCALE GENOMIC DNA]</scope>
    <source>
        <strain evidence="11 12">NBRC 12865</strain>
    </source>
</reference>
<feature type="domain" description="NAD(P)-binding" evidence="10">
    <location>
        <begin position="53"/>
        <end position="355"/>
    </location>
</feature>
<dbReference type="InterPro" id="IPR036291">
    <property type="entry name" value="NAD(P)-bd_dom_sf"/>
</dbReference>
<comment type="cofactor">
    <cofactor evidence="2 8">
        <name>NAD(+)</name>
        <dbReference type="ChEBI" id="CHEBI:57540"/>
    </cofactor>
</comment>
<dbReference type="GO" id="GO:0008460">
    <property type="term" value="F:dTDP-glucose 4,6-dehydratase activity"/>
    <property type="evidence" value="ECO:0007669"/>
    <property type="project" value="UniProtKB-EC"/>
</dbReference>
<evidence type="ECO:0000313" key="12">
    <source>
        <dbReference type="Proteomes" id="UP000315226"/>
    </source>
</evidence>
<dbReference type="EMBL" id="BJMN01000089">
    <property type="protein sequence ID" value="GEB62320.1"/>
    <property type="molecule type" value="Genomic_DNA"/>
</dbReference>
<organism evidence="11 12">
    <name type="scientific">Streptomyces gardneri</name>
    <dbReference type="NCBI Taxonomy" id="66892"/>
    <lineage>
        <taxon>Bacteria</taxon>
        <taxon>Bacillati</taxon>
        <taxon>Actinomycetota</taxon>
        <taxon>Actinomycetes</taxon>
        <taxon>Kitasatosporales</taxon>
        <taxon>Streptomycetaceae</taxon>
        <taxon>Streptomyces</taxon>
    </lineage>
</organism>
<evidence type="ECO:0000256" key="1">
    <source>
        <dbReference type="ARBA" id="ARBA00001539"/>
    </source>
</evidence>
<evidence type="ECO:0000256" key="2">
    <source>
        <dbReference type="ARBA" id="ARBA00001911"/>
    </source>
</evidence>
<evidence type="ECO:0000256" key="3">
    <source>
        <dbReference type="ARBA" id="ARBA00008178"/>
    </source>
</evidence>
<dbReference type="CDD" id="cd05246">
    <property type="entry name" value="dTDP_GD_SDR_e"/>
    <property type="match status" value="1"/>
</dbReference>
<dbReference type="Proteomes" id="UP000315226">
    <property type="component" value="Unassembled WGS sequence"/>
</dbReference>
<comment type="caution">
    <text evidence="11">The sequence shown here is derived from an EMBL/GenBank/DDBJ whole genome shotgun (WGS) entry which is preliminary data.</text>
</comment>
<feature type="compositionally biased region" description="Low complexity" evidence="9">
    <location>
        <begin position="11"/>
        <end position="42"/>
    </location>
</feature>
<dbReference type="NCBIfam" id="TIGR01181">
    <property type="entry name" value="dTDP_gluc_dehyt"/>
    <property type="match status" value="1"/>
</dbReference>
<gene>
    <name evidence="11" type="primary">rfbB_2</name>
    <name evidence="11" type="ORF">SGA01_79250</name>
</gene>